<evidence type="ECO:0000256" key="1">
    <source>
        <dbReference type="ARBA" id="ARBA00001231"/>
    </source>
</evidence>
<reference evidence="11" key="1">
    <citation type="submission" date="2017-09" db="EMBL/GenBank/DDBJ databases">
        <authorList>
            <person name="Varghese N."/>
            <person name="Submissions S."/>
        </authorList>
    </citation>
    <scope>NUCLEOTIDE SEQUENCE [LARGE SCALE GENOMIC DNA]</scope>
    <source>
        <strain evidence="11">DSM 29961</strain>
    </source>
</reference>
<dbReference type="InterPro" id="IPR015883">
    <property type="entry name" value="Glyco_hydro_20_cat"/>
</dbReference>
<dbReference type="EMBL" id="OCNH01000003">
    <property type="protein sequence ID" value="SOD92089.1"/>
    <property type="molecule type" value="Genomic_DNA"/>
</dbReference>
<evidence type="ECO:0000256" key="6">
    <source>
        <dbReference type="PIRSR" id="PIRSR625705-1"/>
    </source>
</evidence>
<dbReference type="GO" id="GO:0005975">
    <property type="term" value="P:carbohydrate metabolic process"/>
    <property type="evidence" value="ECO:0007669"/>
    <property type="project" value="InterPro"/>
</dbReference>
<dbReference type="PANTHER" id="PTHR22600:SF57">
    <property type="entry name" value="BETA-N-ACETYLHEXOSAMINIDASE"/>
    <property type="match status" value="1"/>
</dbReference>
<gene>
    <name evidence="10" type="ORF">SAMN06269250_3792</name>
</gene>
<feature type="domain" description="Beta-hexosaminidase bacterial type N-terminal" evidence="9">
    <location>
        <begin position="33"/>
        <end position="166"/>
    </location>
</feature>
<dbReference type="InterPro" id="IPR017853">
    <property type="entry name" value="GH"/>
</dbReference>
<dbReference type="Proteomes" id="UP000219452">
    <property type="component" value="Unassembled WGS sequence"/>
</dbReference>
<evidence type="ECO:0000313" key="11">
    <source>
        <dbReference type="Proteomes" id="UP000219452"/>
    </source>
</evidence>
<keyword evidence="7" id="KW-0732">Signal</keyword>
<evidence type="ECO:0000313" key="10">
    <source>
        <dbReference type="EMBL" id="SOD92089.1"/>
    </source>
</evidence>
<keyword evidence="11" id="KW-1185">Reference proteome</keyword>
<dbReference type="Gene3D" id="3.30.379.10">
    <property type="entry name" value="Chitobiase/beta-hexosaminidase domain 2-like"/>
    <property type="match status" value="1"/>
</dbReference>
<dbReference type="Pfam" id="PF00728">
    <property type="entry name" value="Glyco_hydro_20"/>
    <property type="match status" value="1"/>
</dbReference>
<feature type="signal peptide" evidence="7">
    <location>
        <begin position="1"/>
        <end position="28"/>
    </location>
</feature>
<name>A0A286GAC1_9BACT</name>
<dbReference type="PRINTS" id="PR00738">
    <property type="entry name" value="GLHYDRLASE20"/>
</dbReference>
<keyword evidence="5" id="KW-0326">Glycosidase</keyword>
<dbReference type="GO" id="GO:0004563">
    <property type="term" value="F:beta-N-acetylhexosaminidase activity"/>
    <property type="evidence" value="ECO:0007669"/>
    <property type="project" value="UniProtKB-EC"/>
</dbReference>
<dbReference type="CDD" id="cd06563">
    <property type="entry name" value="GH20_chitobiase-like"/>
    <property type="match status" value="1"/>
</dbReference>
<evidence type="ECO:0000256" key="3">
    <source>
        <dbReference type="ARBA" id="ARBA00012663"/>
    </source>
</evidence>
<evidence type="ECO:0000256" key="4">
    <source>
        <dbReference type="ARBA" id="ARBA00022801"/>
    </source>
</evidence>
<accession>A0A286GAC1</accession>
<dbReference type="EC" id="3.2.1.52" evidence="3"/>
<dbReference type="Pfam" id="PF02838">
    <property type="entry name" value="Glyco_hydro_20b"/>
    <property type="match status" value="1"/>
</dbReference>
<proteinExistence type="inferred from homology"/>
<dbReference type="AlphaFoldDB" id="A0A286GAC1"/>
<dbReference type="InterPro" id="IPR025705">
    <property type="entry name" value="Beta_hexosaminidase_sua/sub"/>
</dbReference>
<feature type="domain" description="Glycoside hydrolase family 20 catalytic" evidence="8">
    <location>
        <begin position="169"/>
        <end position="514"/>
    </location>
</feature>
<sequence length="561" mass="63130">MLSITLSYMKKSFLLLIALCLTALANYAQTNTYALIPKPTHLEARSGSYALPAKPTIAVQAANPEIRRIAQMLADQLAKATGSTPVVTTGKASGGISFVSAKGPKLGAEGYTLTVSPKQIVITAEQPQGFFYGVQSLMQLMPTAVFSPTKVSGVAWTVPACTIEDQPRYGYRGSMLDVGRYFYPVAFIKKYIDLLAVHKMNTFHWHLTEDQGWRIEIKKYPKLTEISSIRPKTMVGHYRDKVYDNKPYGGFYTQDEVRDVLKYAQERFVTVIPEIEMPGHSVAVLAAYPELGSSSDKMLTPSPTWGVHDDVLFPREETFTFLENVLTEIIDLFPSQYIHIGGDECPKTQWKQSKFCQALMKEKGLKDEHELQSYFIQRIDKFVTSKGRRIIGWDEILEGGLSPNATVMSWRGINGGIAAARQNHDVIMTPTTYCYLDYYQADPKTQPVTIGGLLPIEKVYSFNPSVTDSLTAEQSKHVLGVQANVWSEYMPTTHSVEYMAYPRLLAVAETGWTPQDARNIDDFKQRLEVHKKRLDFLNVNYFGAPINNTFQYVWPKETAKK</sequence>
<dbReference type="PANTHER" id="PTHR22600">
    <property type="entry name" value="BETA-HEXOSAMINIDASE"/>
    <property type="match status" value="1"/>
</dbReference>
<keyword evidence="4" id="KW-0378">Hydrolase</keyword>
<protein>
    <recommendedName>
        <fullName evidence="3">beta-N-acetylhexosaminidase</fullName>
        <ecNumber evidence="3">3.2.1.52</ecNumber>
    </recommendedName>
</protein>
<evidence type="ECO:0000259" key="8">
    <source>
        <dbReference type="Pfam" id="PF00728"/>
    </source>
</evidence>
<dbReference type="InterPro" id="IPR029018">
    <property type="entry name" value="Hex-like_dom2"/>
</dbReference>
<dbReference type="InterPro" id="IPR015882">
    <property type="entry name" value="HEX_bac_N"/>
</dbReference>
<comment type="similarity">
    <text evidence="2">Belongs to the glycosyl hydrolase 20 family.</text>
</comment>
<evidence type="ECO:0000256" key="7">
    <source>
        <dbReference type="SAM" id="SignalP"/>
    </source>
</evidence>
<dbReference type="GO" id="GO:0030203">
    <property type="term" value="P:glycosaminoglycan metabolic process"/>
    <property type="evidence" value="ECO:0007669"/>
    <property type="project" value="TreeGrafter"/>
</dbReference>
<dbReference type="Gene3D" id="3.20.20.80">
    <property type="entry name" value="Glycosidases"/>
    <property type="match status" value="1"/>
</dbReference>
<dbReference type="GO" id="GO:0016020">
    <property type="term" value="C:membrane"/>
    <property type="evidence" value="ECO:0007669"/>
    <property type="project" value="TreeGrafter"/>
</dbReference>
<feature type="chain" id="PRO_5012718859" description="beta-N-acetylhexosaminidase" evidence="7">
    <location>
        <begin position="29"/>
        <end position="561"/>
    </location>
</feature>
<comment type="catalytic activity">
    <reaction evidence="1">
        <text>Hydrolysis of terminal non-reducing N-acetyl-D-hexosamine residues in N-acetyl-beta-D-hexosaminides.</text>
        <dbReference type="EC" id="3.2.1.52"/>
    </reaction>
</comment>
<evidence type="ECO:0000256" key="5">
    <source>
        <dbReference type="ARBA" id="ARBA00023295"/>
    </source>
</evidence>
<organism evidence="10 11">
    <name type="scientific">Spirosoma fluviale</name>
    <dbReference type="NCBI Taxonomy" id="1597977"/>
    <lineage>
        <taxon>Bacteria</taxon>
        <taxon>Pseudomonadati</taxon>
        <taxon>Bacteroidota</taxon>
        <taxon>Cytophagia</taxon>
        <taxon>Cytophagales</taxon>
        <taxon>Cytophagaceae</taxon>
        <taxon>Spirosoma</taxon>
    </lineage>
</organism>
<evidence type="ECO:0000259" key="9">
    <source>
        <dbReference type="Pfam" id="PF02838"/>
    </source>
</evidence>
<feature type="active site" description="Proton donor" evidence="6">
    <location>
        <position position="344"/>
    </location>
</feature>
<dbReference type="SUPFAM" id="SSF55545">
    <property type="entry name" value="beta-N-acetylhexosaminidase-like domain"/>
    <property type="match status" value="1"/>
</dbReference>
<dbReference type="SUPFAM" id="SSF51445">
    <property type="entry name" value="(Trans)glycosidases"/>
    <property type="match status" value="1"/>
</dbReference>
<evidence type="ECO:0000256" key="2">
    <source>
        <dbReference type="ARBA" id="ARBA00006285"/>
    </source>
</evidence>